<dbReference type="Gene3D" id="3.40.190.10">
    <property type="entry name" value="Periplasmic binding protein-like II"/>
    <property type="match status" value="2"/>
</dbReference>
<dbReference type="PANTHER" id="PTHR30118">
    <property type="entry name" value="HTH-TYPE TRANSCRIPTIONAL REGULATOR LEUO-RELATED"/>
    <property type="match status" value="1"/>
</dbReference>
<keyword evidence="7" id="KW-1185">Reference proteome</keyword>
<evidence type="ECO:0000256" key="4">
    <source>
        <dbReference type="ARBA" id="ARBA00023163"/>
    </source>
</evidence>
<comment type="similarity">
    <text evidence="1">Belongs to the LysR transcriptional regulatory family.</text>
</comment>
<dbReference type="SUPFAM" id="SSF46785">
    <property type="entry name" value="Winged helix' DNA-binding domain"/>
    <property type="match status" value="1"/>
</dbReference>
<evidence type="ECO:0000313" key="7">
    <source>
        <dbReference type="Proteomes" id="UP001500279"/>
    </source>
</evidence>
<dbReference type="InterPro" id="IPR005119">
    <property type="entry name" value="LysR_subst-bd"/>
</dbReference>
<dbReference type="Gene3D" id="1.10.10.10">
    <property type="entry name" value="Winged helix-like DNA-binding domain superfamily/Winged helix DNA-binding domain"/>
    <property type="match status" value="1"/>
</dbReference>
<dbReference type="Pfam" id="PF00126">
    <property type="entry name" value="HTH_1"/>
    <property type="match status" value="1"/>
</dbReference>
<dbReference type="CDD" id="cd08417">
    <property type="entry name" value="PBP2_Nitroaromatics_like"/>
    <property type="match status" value="1"/>
</dbReference>
<proteinExistence type="inferred from homology"/>
<dbReference type="EMBL" id="BAAAEW010000042">
    <property type="protein sequence ID" value="GAA0766046.1"/>
    <property type="molecule type" value="Genomic_DNA"/>
</dbReference>
<dbReference type="PANTHER" id="PTHR30118:SF15">
    <property type="entry name" value="TRANSCRIPTIONAL REGULATORY PROTEIN"/>
    <property type="match status" value="1"/>
</dbReference>
<dbReference type="InterPro" id="IPR036390">
    <property type="entry name" value="WH_DNA-bd_sf"/>
</dbReference>
<keyword evidence="4" id="KW-0804">Transcription</keyword>
<accession>A0ABN1KGG8</accession>
<dbReference type="SUPFAM" id="SSF53850">
    <property type="entry name" value="Periplasmic binding protein-like II"/>
    <property type="match status" value="1"/>
</dbReference>
<dbReference type="InterPro" id="IPR036388">
    <property type="entry name" value="WH-like_DNA-bd_sf"/>
</dbReference>
<dbReference type="PROSITE" id="PS50931">
    <property type="entry name" value="HTH_LYSR"/>
    <property type="match status" value="1"/>
</dbReference>
<dbReference type="InterPro" id="IPR037402">
    <property type="entry name" value="YidZ_PBP2"/>
</dbReference>
<comment type="caution">
    <text evidence="6">The sequence shown here is derived from an EMBL/GenBank/DDBJ whole genome shotgun (WGS) entry which is preliminary data.</text>
</comment>
<dbReference type="RefSeq" id="WP_231010897.1">
    <property type="nucleotide sequence ID" value="NZ_BAAAEW010000042.1"/>
</dbReference>
<dbReference type="Proteomes" id="UP001500279">
    <property type="component" value="Unassembled WGS sequence"/>
</dbReference>
<evidence type="ECO:0000256" key="2">
    <source>
        <dbReference type="ARBA" id="ARBA00023015"/>
    </source>
</evidence>
<keyword evidence="3" id="KW-0238">DNA-binding</keyword>
<keyword evidence="2" id="KW-0805">Transcription regulation</keyword>
<protein>
    <submittedName>
        <fullName evidence="6">LysR family transcriptional regulator</fullName>
    </submittedName>
</protein>
<dbReference type="Pfam" id="PF03466">
    <property type="entry name" value="LysR_substrate"/>
    <property type="match status" value="1"/>
</dbReference>
<dbReference type="InterPro" id="IPR050389">
    <property type="entry name" value="LysR-type_TF"/>
</dbReference>
<evidence type="ECO:0000256" key="3">
    <source>
        <dbReference type="ARBA" id="ARBA00023125"/>
    </source>
</evidence>
<dbReference type="InterPro" id="IPR000847">
    <property type="entry name" value="LysR_HTH_N"/>
</dbReference>
<evidence type="ECO:0000313" key="6">
    <source>
        <dbReference type="EMBL" id="GAA0766046.1"/>
    </source>
</evidence>
<gene>
    <name evidence="6" type="ORF">GCM10009107_53770</name>
</gene>
<dbReference type="PRINTS" id="PR00039">
    <property type="entry name" value="HTHLYSR"/>
</dbReference>
<feature type="domain" description="HTH lysR-type" evidence="5">
    <location>
        <begin position="1"/>
        <end position="65"/>
    </location>
</feature>
<evidence type="ECO:0000256" key="1">
    <source>
        <dbReference type="ARBA" id="ARBA00009437"/>
    </source>
</evidence>
<organism evidence="6 7">
    <name type="scientific">Ideonella azotifigens</name>
    <dbReference type="NCBI Taxonomy" id="513160"/>
    <lineage>
        <taxon>Bacteria</taxon>
        <taxon>Pseudomonadati</taxon>
        <taxon>Pseudomonadota</taxon>
        <taxon>Betaproteobacteria</taxon>
        <taxon>Burkholderiales</taxon>
        <taxon>Sphaerotilaceae</taxon>
        <taxon>Ideonella</taxon>
    </lineage>
</organism>
<name>A0ABN1KGG8_9BURK</name>
<evidence type="ECO:0000259" key="5">
    <source>
        <dbReference type="PROSITE" id="PS50931"/>
    </source>
</evidence>
<sequence>MDIKRSELPLLISLDALLAELNVTRAARRLNISQSALSGQLARLREAFGDPLLVPSETGRGMVPTERALELKPRLGEALAMLRDAVASEPAFDPSTSRRTFVVAANDSVFTIIGLTVMAAVVRQQNPALRLAVIPADDGGTLVARMARGEADLFLGDSGKVPDTLKARFLMSDGFQMAQRKQHPRGLQPATLDEYCRLPHVIVSQKADFHSPTDDVLATLSRQRQVAVTVPSYNQVALVLAQTDCVATLPSQLLQRYAAIVDVLDLPFEMPRFNLAMAWHPRAQQDPGLSWLRKRFVEAVPGT</sequence>
<reference evidence="6 7" key="1">
    <citation type="journal article" date="2019" name="Int. J. Syst. Evol. Microbiol.">
        <title>The Global Catalogue of Microorganisms (GCM) 10K type strain sequencing project: providing services to taxonomists for standard genome sequencing and annotation.</title>
        <authorList>
            <consortium name="The Broad Institute Genomics Platform"/>
            <consortium name="The Broad Institute Genome Sequencing Center for Infectious Disease"/>
            <person name="Wu L."/>
            <person name="Ma J."/>
        </authorList>
    </citation>
    <scope>NUCLEOTIDE SEQUENCE [LARGE SCALE GENOMIC DNA]</scope>
    <source>
        <strain evidence="6 7">JCM 15503</strain>
    </source>
</reference>